<name>A0A8G2C0F5_DESNO</name>
<feature type="chain" id="PRO_5034603548" evidence="1">
    <location>
        <begin position="26"/>
        <end position="127"/>
    </location>
</feature>
<dbReference type="EMBL" id="FOTO01000001">
    <property type="protein sequence ID" value="SFL28811.1"/>
    <property type="molecule type" value="Genomic_DNA"/>
</dbReference>
<dbReference type="Proteomes" id="UP000199581">
    <property type="component" value="Unassembled WGS sequence"/>
</dbReference>
<protein>
    <submittedName>
        <fullName evidence="2">Uncharacterized protein</fullName>
    </submittedName>
</protein>
<sequence length="127" mass="14401">MKILRYFSALLLVGLLFTGTSSCFAQGTTASPAPDVDGYVWMKSTDPEKKAFLFGAGTAVALEYQMRAKRSEEPSKFIKGWVEAFDNMSWAEMASRLDNYYESNPDKANRLVFDVLWHEMIKPNLKN</sequence>
<comment type="caution">
    <text evidence="2">The sequence shown here is derived from an EMBL/GenBank/DDBJ whole genome shotgun (WGS) entry which is preliminary data.</text>
</comment>
<organism evidence="2 3">
    <name type="scientific">Desulfomicrobium norvegicum (strain DSM 1741 / NCIMB 8310)</name>
    <name type="common">Desulfovibrio baculatus (strain Norway 4)</name>
    <name type="synonym">Desulfovibrio desulfuricans (strain Norway 4)</name>
    <dbReference type="NCBI Taxonomy" id="52561"/>
    <lineage>
        <taxon>Bacteria</taxon>
        <taxon>Pseudomonadati</taxon>
        <taxon>Thermodesulfobacteriota</taxon>
        <taxon>Desulfovibrionia</taxon>
        <taxon>Desulfovibrionales</taxon>
        <taxon>Desulfomicrobiaceae</taxon>
        <taxon>Desulfomicrobium</taxon>
    </lineage>
</organism>
<gene>
    <name evidence="2" type="ORF">SAMN05421830_101377</name>
</gene>
<proteinExistence type="predicted"/>
<feature type="signal peptide" evidence="1">
    <location>
        <begin position="1"/>
        <end position="25"/>
    </location>
</feature>
<dbReference type="AlphaFoldDB" id="A0A8G2C0F5"/>
<dbReference type="OrthoDB" id="6889413at2"/>
<evidence type="ECO:0000313" key="2">
    <source>
        <dbReference type="EMBL" id="SFL28811.1"/>
    </source>
</evidence>
<dbReference type="RefSeq" id="WP_143077813.1">
    <property type="nucleotide sequence ID" value="NZ_FOTO01000001.1"/>
</dbReference>
<dbReference type="PROSITE" id="PS51257">
    <property type="entry name" value="PROKAR_LIPOPROTEIN"/>
    <property type="match status" value="1"/>
</dbReference>
<evidence type="ECO:0000313" key="3">
    <source>
        <dbReference type="Proteomes" id="UP000199581"/>
    </source>
</evidence>
<accession>A0A8G2C0F5</accession>
<evidence type="ECO:0000256" key="1">
    <source>
        <dbReference type="SAM" id="SignalP"/>
    </source>
</evidence>
<reference evidence="2 3" key="1">
    <citation type="submission" date="2016-10" db="EMBL/GenBank/DDBJ databases">
        <authorList>
            <person name="Varghese N."/>
            <person name="Submissions S."/>
        </authorList>
    </citation>
    <scope>NUCLEOTIDE SEQUENCE [LARGE SCALE GENOMIC DNA]</scope>
    <source>
        <strain evidence="2 3">DSM 1741</strain>
    </source>
</reference>
<keyword evidence="3" id="KW-1185">Reference proteome</keyword>
<keyword evidence="1" id="KW-0732">Signal</keyword>